<gene>
    <name evidence="1" type="ORF">AHMF7616_04339</name>
</gene>
<evidence type="ECO:0000313" key="2">
    <source>
        <dbReference type="Proteomes" id="UP000253919"/>
    </source>
</evidence>
<evidence type="ECO:0000313" key="1">
    <source>
        <dbReference type="EMBL" id="RDC65709.1"/>
    </source>
</evidence>
<dbReference type="OrthoDB" id="825403at2"/>
<proteinExistence type="predicted"/>
<name>A0A369QSB9_9BACT</name>
<dbReference type="RefSeq" id="WP_115374684.1">
    <property type="nucleotide sequence ID" value="NZ_QASA01000001.1"/>
</dbReference>
<dbReference type="AlphaFoldDB" id="A0A369QSB9"/>
<accession>A0A369QSB9</accession>
<reference evidence="1 2" key="1">
    <citation type="submission" date="2018-04" db="EMBL/GenBank/DDBJ databases">
        <title>Adhaeribacter sp. HMF7616 genome sequencing and assembly.</title>
        <authorList>
            <person name="Kang H."/>
            <person name="Kang J."/>
            <person name="Cha I."/>
            <person name="Kim H."/>
            <person name="Joh K."/>
        </authorList>
    </citation>
    <scope>NUCLEOTIDE SEQUENCE [LARGE SCALE GENOMIC DNA]</scope>
    <source>
        <strain evidence="1 2">HMF7616</strain>
    </source>
</reference>
<sequence length="152" mass="17302">MKKIKINQAFIRLFTLIILSGAAFSFTAKFGLDSYSIYLNDQLLLKQWVNQPLNLRVLPLRTAKDTDQLRIRYNHCTIKNGAGTNRSVALQDAKGNIIKKWEFADATGSDLNMTIAVKELLKLEKTHANQELNLVYTARELPKGEMLSMLQF</sequence>
<organism evidence="1 2">
    <name type="scientific">Adhaeribacter pallidiroseus</name>
    <dbReference type="NCBI Taxonomy" id="2072847"/>
    <lineage>
        <taxon>Bacteria</taxon>
        <taxon>Pseudomonadati</taxon>
        <taxon>Bacteroidota</taxon>
        <taxon>Cytophagia</taxon>
        <taxon>Cytophagales</taxon>
        <taxon>Hymenobacteraceae</taxon>
        <taxon>Adhaeribacter</taxon>
    </lineage>
</organism>
<comment type="caution">
    <text evidence="1">The sequence shown here is derived from an EMBL/GenBank/DDBJ whole genome shotgun (WGS) entry which is preliminary data.</text>
</comment>
<dbReference type="Proteomes" id="UP000253919">
    <property type="component" value="Unassembled WGS sequence"/>
</dbReference>
<dbReference type="EMBL" id="QASA01000001">
    <property type="protein sequence ID" value="RDC65709.1"/>
    <property type="molecule type" value="Genomic_DNA"/>
</dbReference>
<keyword evidence="2" id="KW-1185">Reference proteome</keyword>
<protein>
    <submittedName>
        <fullName evidence="1">Uncharacterized protein</fullName>
    </submittedName>
</protein>